<name>A0A1M4ZF17_MARH1</name>
<evidence type="ECO:0000313" key="1">
    <source>
        <dbReference type="EMBL" id="SHF16558.1"/>
    </source>
</evidence>
<dbReference type="Proteomes" id="UP000184334">
    <property type="component" value="Unassembled WGS sequence"/>
</dbReference>
<protein>
    <submittedName>
        <fullName evidence="1">Predicted AAA-ATPase</fullName>
    </submittedName>
</protein>
<proteinExistence type="predicted"/>
<dbReference type="EMBL" id="FQUI01000041">
    <property type="protein sequence ID" value="SHF16558.1"/>
    <property type="molecule type" value="Genomic_DNA"/>
</dbReference>
<dbReference type="AlphaFoldDB" id="A0A1M4ZF17"/>
<gene>
    <name evidence="1" type="ORF">SAMN02745164_01918</name>
</gene>
<sequence length="145" mass="17066">MGLTREEVHETLKYYGMEYEEKRIIEWYNGFNFGGIEIYNPYSIINLVDEKEIKNYWINSSGNTLIKELIRKGTAEIKTKIYELINGGTIESTINENLVYGDLNDNLEESIWTLFLFTGYLTWKDKKGEGNSVEYKLKTPDRRKL</sequence>
<accession>A0A1M4ZF17</accession>
<organism evidence="1 2">
    <name type="scientific">Marinitoga hydrogenitolerans (strain DSM 16785 / JCM 12826 / AT1271)</name>
    <dbReference type="NCBI Taxonomy" id="1122195"/>
    <lineage>
        <taxon>Bacteria</taxon>
        <taxon>Thermotogati</taxon>
        <taxon>Thermotogota</taxon>
        <taxon>Thermotogae</taxon>
        <taxon>Petrotogales</taxon>
        <taxon>Petrotogaceae</taxon>
        <taxon>Marinitoga</taxon>
    </lineage>
</organism>
<dbReference type="PANTHER" id="PTHR34825:SF1">
    <property type="entry name" value="AAA-ATPASE-LIKE DOMAIN-CONTAINING PROTEIN"/>
    <property type="match status" value="1"/>
</dbReference>
<dbReference type="STRING" id="1122195.SAMN02745164_01918"/>
<keyword evidence="2" id="KW-1185">Reference proteome</keyword>
<comment type="caution">
    <text evidence="1">The sequence shown here is derived from an EMBL/GenBank/DDBJ whole genome shotgun (WGS) entry which is preliminary data.</text>
</comment>
<dbReference type="PANTHER" id="PTHR34825">
    <property type="entry name" value="CONSERVED PROTEIN, WITH A WEAK D-GALACTARATE DEHYDRATASE/ALTRONATE HYDROLASE DOMAIN"/>
    <property type="match status" value="1"/>
</dbReference>
<evidence type="ECO:0000313" key="2">
    <source>
        <dbReference type="Proteomes" id="UP000184334"/>
    </source>
</evidence>
<reference evidence="1" key="1">
    <citation type="submission" date="2016-11" db="EMBL/GenBank/DDBJ databases">
        <authorList>
            <person name="Varghese N."/>
            <person name="Submissions S."/>
        </authorList>
    </citation>
    <scope>NUCLEOTIDE SEQUENCE [LARGE SCALE GENOMIC DNA]</scope>
    <source>
        <strain evidence="1">DSM 16785</strain>
    </source>
</reference>